<dbReference type="InterPro" id="IPR002446">
    <property type="entry name" value="Lipocalin_bac"/>
</dbReference>
<dbReference type="InterPro" id="IPR022272">
    <property type="entry name" value="Lipocalin_CS"/>
</dbReference>
<dbReference type="PANTHER" id="PTHR10612:SF34">
    <property type="entry name" value="APOLIPOPROTEIN D"/>
    <property type="match status" value="1"/>
</dbReference>
<dbReference type="InterPro" id="IPR022271">
    <property type="entry name" value="Lipocalin_ApoD"/>
</dbReference>
<dbReference type="SUPFAM" id="SSF50814">
    <property type="entry name" value="Lipocalins"/>
    <property type="match status" value="1"/>
</dbReference>
<evidence type="ECO:0000259" key="3">
    <source>
        <dbReference type="Pfam" id="PF08212"/>
    </source>
</evidence>
<feature type="domain" description="Lipocalin/cytosolic fatty-acid binding" evidence="3">
    <location>
        <begin position="47"/>
        <end position="187"/>
    </location>
</feature>
<sequence length="195" mass="21410">MPAAFSLPSQLPRHWLLTWLLCSLVLACSFGAHTHSAARAVEVVQNFDVSRYAGPWYVLARMDNPTERGLIQTGVYHRSNADGSLSMVQRGLDTSSGQWTKRESLALPARSPHEGAMKLSPQGAFPSDYNIVAIDADYRWAVVLGSSAARSWVLSRTPTLDAQARSNLLQQARAAGVNTDKLLWVPQERAPMPLL</sequence>
<dbReference type="PRINTS" id="PR01171">
    <property type="entry name" value="BCTLIPOCALIN"/>
</dbReference>
<dbReference type="GO" id="GO:0008289">
    <property type="term" value="F:lipid binding"/>
    <property type="evidence" value="ECO:0007669"/>
    <property type="project" value="UniProtKB-UniRule"/>
</dbReference>
<reference evidence="4 5" key="1">
    <citation type="submission" date="2020-06" db="EMBL/GenBank/DDBJ databases">
        <title>Acidovorax antarctica sp. nov., isolated from Corinth ice sheet soil, Antarctic Fields Peninsula.</title>
        <authorList>
            <person name="Xu Q."/>
            <person name="Peng F."/>
        </authorList>
    </citation>
    <scope>NUCLEOTIDE SEQUENCE [LARGE SCALE GENOMIC DNA]</scope>
    <source>
        <strain evidence="4 5">16-35-5</strain>
    </source>
</reference>
<dbReference type="KEGG" id="aant:HUK68_07270"/>
<dbReference type="PANTHER" id="PTHR10612">
    <property type="entry name" value="APOLIPOPROTEIN D"/>
    <property type="match status" value="1"/>
</dbReference>
<comment type="subunit">
    <text evidence="2">Homodimer.</text>
</comment>
<evidence type="ECO:0000256" key="2">
    <source>
        <dbReference type="PIRNR" id="PIRNR036893"/>
    </source>
</evidence>
<dbReference type="Proteomes" id="UP000509579">
    <property type="component" value="Chromosome"/>
</dbReference>
<dbReference type="RefSeq" id="WP_175503589.1">
    <property type="nucleotide sequence ID" value="NZ_CAURQT010000007.1"/>
</dbReference>
<keyword evidence="2" id="KW-0472">Membrane</keyword>
<dbReference type="AlphaFoldDB" id="A0A6N1X053"/>
<dbReference type="InterPro" id="IPR012674">
    <property type="entry name" value="Calycin"/>
</dbReference>
<gene>
    <name evidence="4" type="ORF">HUK68_07270</name>
</gene>
<dbReference type="CDD" id="cd19438">
    <property type="entry name" value="lipocalin_Blc-like"/>
    <property type="match status" value="1"/>
</dbReference>
<comment type="subcellular location">
    <subcellularLocation>
        <location evidence="2">Cell outer membrane</location>
    </subcellularLocation>
</comment>
<name>A0A6N1X053_9BURK</name>
<evidence type="ECO:0000256" key="1">
    <source>
        <dbReference type="ARBA" id="ARBA00006889"/>
    </source>
</evidence>
<dbReference type="EMBL" id="CP054840">
    <property type="protein sequence ID" value="QKV52711.1"/>
    <property type="molecule type" value="Genomic_DNA"/>
</dbReference>
<accession>A0A6N1X053</accession>
<organism evidence="4 5">
    <name type="scientific">Comamonas antarctica</name>
    <dbReference type="NCBI Taxonomy" id="2743470"/>
    <lineage>
        <taxon>Bacteria</taxon>
        <taxon>Pseudomonadati</taxon>
        <taxon>Pseudomonadota</taxon>
        <taxon>Betaproteobacteria</taxon>
        <taxon>Burkholderiales</taxon>
        <taxon>Comamonadaceae</taxon>
        <taxon>Comamonas</taxon>
    </lineage>
</organism>
<keyword evidence="5" id="KW-1185">Reference proteome</keyword>
<dbReference type="PROSITE" id="PS00213">
    <property type="entry name" value="LIPOCALIN"/>
    <property type="match status" value="1"/>
</dbReference>
<dbReference type="InterPro" id="IPR047202">
    <property type="entry name" value="Lipocalin_Blc-like_dom"/>
</dbReference>
<keyword evidence="2" id="KW-0449">Lipoprotein</keyword>
<protein>
    <recommendedName>
        <fullName evidence="2">Outer membrane lipoprotein Blc</fullName>
    </recommendedName>
</protein>
<dbReference type="GO" id="GO:0009279">
    <property type="term" value="C:cell outer membrane"/>
    <property type="evidence" value="ECO:0007669"/>
    <property type="project" value="UniProtKB-SubCell"/>
</dbReference>
<evidence type="ECO:0000313" key="4">
    <source>
        <dbReference type="EMBL" id="QKV52711.1"/>
    </source>
</evidence>
<dbReference type="GO" id="GO:0006950">
    <property type="term" value="P:response to stress"/>
    <property type="evidence" value="ECO:0007669"/>
    <property type="project" value="UniProtKB-ARBA"/>
</dbReference>
<dbReference type="PIRSF" id="PIRSF036893">
    <property type="entry name" value="Lipocalin_ApoD"/>
    <property type="match status" value="1"/>
</dbReference>
<proteinExistence type="inferred from homology"/>
<dbReference type="Pfam" id="PF08212">
    <property type="entry name" value="Lipocalin_2"/>
    <property type="match status" value="1"/>
</dbReference>
<comment type="function">
    <text evidence="2">Involved in the storage or transport of lipids necessary for membrane maintenance under stressful conditions. Displays a binding preference for lysophospholipids.</text>
</comment>
<comment type="similarity">
    <text evidence="1 2">Belongs to the calycin superfamily. Lipocalin family.</text>
</comment>
<keyword evidence="2" id="KW-0446">Lipid-binding</keyword>
<dbReference type="InterPro" id="IPR000566">
    <property type="entry name" value="Lipocln_cytosolic_FA-bd_dom"/>
</dbReference>
<keyword evidence="2" id="KW-0998">Cell outer membrane</keyword>
<dbReference type="Gene3D" id="2.40.128.20">
    <property type="match status" value="1"/>
</dbReference>
<evidence type="ECO:0000313" key="5">
    <source>
        <dbReference type="Proteomes" id="UP000509579"/>
    </source>
</evidence>